<evidence type="ECO:0000259" key="11">
    <source>
        <dbReference type="Pfam" id="PF07992"/>
    </source>
</evidence>
<dbReference type="PANTHER" id="PTHR42917">
    <property type="entry name" value="2,4-DIENOYL-COA REDUCTASE"/>
    <property type="match status" value="1"/>
</dbReference>
<keyword evidence="6" id="KW-0479">Metal-binding</keyword>
<evidence type="ECO:0000256" key="8">
    <source>
        <dbReference type="ARBA" id="ARBA00023004"/>
    </source>
</evidence>
<organism evidence="12 13">
    <name type="scientific">Limnobacter profundi</name>
    <dbReference type="NCBI Taxonomy" id="2732163"/>
    <lineage>
        <taxon>Bacteria</taxon>
        <taxon>Pseudomonadati</taxon>
        <taxon>Pseudomonadota</taxon>
        <taxon>Betaproteobacteria</taxon>
        <taxon>Burkholderiales</taxon>
        <taxon>Burkholderiaceae</taxon>
        <taxon>Limnobacter</taxon>
    </lineage>
</organism>
<keyword evidence="9" id="KW-0411">Iron-sulfur</keyword>
<dbReference type="InterPro" id="IPR023753">
    <property type="entry name" value="FAD/NAD-binding_dom"/>
</dbReference>
<evidence type="ECO:0000256" key="4">
    <source>
        <dbReference type="ARBA" id="ARBA00022630"/>
    </source>
</evidence>
<comment type="cofactor">
    <cofactor evidence="1">
        <name>FMN</name>
        <dbReference type="ChEBI" id="CHEBI:58210"/>
    </cofactor>
</comment>
<accession>A0ABX6N7M3</accession>
<keyword evidence="8" id="KW-0408">Iron</keyword>
<dbReference type="Gene3D" id="3.40.50.720">
    <property type="entry name" value="NAD(P)-binding Rossmann-like Domain"/>
    <property type="match status" value="1"/>
</dbReference>
<evidence type="ECO:0000256" key="6">
    <source>
        <dbReference type="ARBA" id="ARBA00022723"/>
    </source>
</evidence>
<dbReference type="Pfam" id="PF00724">
    <property type="entry name" value="Oxidored_FMN"/>
    <property type="match status" value="1"/>
</dbReference>
<evidence type="ECO:0000313" key="13">
    <source>
        <dbReference type="Proteomes" id="UP000501130"/>
    </source>
</evidence>
<evidence type="ECO:0000256" key="1">
    <source>
        <dbReference type="ARBA" id="ARBA00001917"/>
    </source>
</evidence>
<dbReference type="InterPro" id="IPR051793">
    <property type="entry name" value="NADH:flavin_oxidoreductase"/>
</dbReference>
<evidence type="ECO:0000256" key="3">
    <source>
        <dbReference type="ARBA" id="ARBA00011048"/>
    </source>
</evidence>
<gene>
    <name evidence="12" type="ORF">HKT17_10210</name>
</gene>
<dbReference type="CDD" id="cd02930">
    <property type="entry name" value="DCR_FMN"/>
    <property type="match status" value="1"/>
</dbReference>
<dbReference type="InterPro" id="IPR013785">
    <property type="entry name" value="Aldolase_TIM"/>
</dbReference>
<comment type="cofactor">
    <cofactor evidence="2">
        <name>[4Fe-4S] cluster</name>
        <dbReference type="ChEBI" id="CHEBI:49883"/>
    </cofactor>
</comment>
<comment type="similarity">
    <text evidence="3">In the N-terminal section; belongs to the NADH:flavin oxidoreductase/NADH oxidase family.</text>
</comment>
<feature type="domain" description="NADH:flavin oxidoreductase/NADH oxidase N-terminal" evidence="10">
    <location>
        <begin position="12"/>
        <end position="335"/>
    </location>
</feature>
<evidence type="ECO:0000313" key="12">
    <source>
        <dbReference type="EMBL" id="QJR30053.1"/>
    </source>
</evidence>
<feature type="domain" description="FAD/NAD(P)-binding" evidence="11">
    <location>
        <begin position="380"/>
        <end position="650"/>
    </location>
</feature>
<dbReference type="PRINTS" id="PR00368">
    <property type="entry name" value="FADPNR"/>
</dbReference>
<protein>
    <submittedName>
        <fullName evidence="12">NADPH-dependent 2,4-dienoyl-CoA reductase</fullName>
    </submittedName>
</protein>
<proteinExistence type="inferred from homology"/>
<reference evidence="12 13" key="1">
    <citation type="submission" date="2020-05" db="EMBL/GenBank/DDBJ databases">
        <title>Compete genome of Limnobacter sp. SAORIC-580.</title>
        <authorList>
            <person name="Song J."/>
            <person name="Cho J.-C."/>
        </authorList>
    </citation>
    <scope>NUCLEOTIDE SEQUENCE [LARGE SCALE GENOMIC DNA]</scope>
    <source>
        <strain evidence="12 13">SAORIC-580</strain>
    </source>
</reference>
<evidence type="ECO:0000259" key="10">
    <source>
        <dbReference type="Pfam" id="PF00724"/>
    </source>
</evidence>
<dbReference type="Pfam" id="PF07992">
    <property type="entry name" value="Pyr_redox_2"/>
    <property type="match status" value="1"/>
</dbReference>
<evidence type="ECO:0000256" key="2">
    <source>
        <dbReference type="ARBA" id="ARBA00001966"/>
    </source>
</evidence>
<dbReference type="Proteomes" id="UP000501130">
    <property type="component" value="Chromosome"/>
</dbReference>
<dbReference type="Gene3D" id="3.50.50.60">
    <property type="entry name" value="FAD/NAD(P)-binding domain"/>
    <property type="match status" value="1"/>
</dbReference>
<evidence type="ECO:0000256" key="5">
    <source>
        <dbReference type="ARBA" id="ARBA00022643"/>
    </source>
</evidence>
<dbReference type="InterPro" id="IPR001155">
    <property type="entry name" value="OxRdtase_FMN_N"/>
</dbReference>
<keyword evidence="7" id="KW-0560">Oxidoreductase</keyword>
<keyword evidence="4" id="KW-0285">Flavoprotein</keyword>
<dbReference type="SUPFAM" id="SSF51905">
    <property type="entry name" value="FAD/NAD(P)-binding domain"/>
    <property type="match status" value="1"/>
</dbReference>
<dbReference type="InterPro" id="IPR036188">
    <property type="entry name" value="FAD/NAD-bd_sf"/>
</dbReference>
<dbReference type="PRINTS" id="PR00411">
    <property type="entry name" value="PNDRDTASEI"/>
</dbReference>
<evidence type="ECO:0000256" key="9">
    <source>
        <dbReference type="ARBA" id="ARBA00023014"/>
    </source>
</evidence>
<keyword evidence="5" id="KW-0288">FMN</keyword>
<dbReference type="PANTHER" id="PTHR42917:SF2">
    <property type="entry name" value="2,4-DIENOYL-COA REDUCTASE [(2E)-ENOYL-COA-PRODUCING]"/>
    <property type="match status" value="1"/>
</dbReference>
<dbReference type="EMBL" id="CP053084">
    <property type="protein sequence ID" value="QJR30053.1"/>
    <property type="molecule type" value="Genomic_DNA"/>
</dbReference>
<name>A0ABX6N7M3_9BURK</name>
<dbReference type="Gene3D" id="3.20.20.70">
    <property type="entry name" value="Aldolase class I"/>
    <property type="match status" value="1"/>
</dbReference>
<evidence type="ECO:0000256" key="7">
    <source>
        <dbReference type="ARBA" id="ARBA00023002"/>
    </source>
</evidence>
<keyword evidence="13" id="KW-1185">Reference proteome</keyword>
<dbReference type="SUPFAM" id="SSF51395">
    <property type="entry name" value="FMN-linked oxidoreductases"/>
    <property type="match status" value="1"/>
</dbReference>
<sequence>MPAVMQNQAHAKLLEPLNLGFTTLKNRVIMGSMHTGLEEEPPEKLAAFFARRAQGDVGLMITGGFATSETAVLWPGAGRMTSEQDAIRHRTVTDAVHAAGGKIAIQLLHAGRQAYNVNMVSASAKQSPIFPFTPRELTPAEIEQEIDGFANAAAYAKMAGYDGVEVMGSEGYLLNQFLTERGNERTDEWGGTFEKRMRFPLEVVRRIRAKVGAEFIIVYRMSMLDLVPDGQSLEETLLLARELEKAGVTILNTGIGWHEAKIPTIATQVPRGAFTWATRKIKEVVSIPVAASNRLNMPGDAERVLQNGDADMIAMARPFLADPDWVLKTKEGRVDEINTCIGCNQACLDHTFGGKRCSCLVNPQACHETELVFVKTTAKKKVAVVGAGPAGMSFSLTAAQRGHAVTLFDEAKEIGGQFNIAKQVPGKEEFHETIRYFSTMLKKEGVNFQLGKRVNADDLKDFDEVVLATGIIPNVPSLPGVDHPKVMGYLDVLKHGKPVGQRVAIVGGGGIGVDTAEFLTHHANEHGVAQSPSTSIEDFCEFWGIDRDQKARGGIAGVKANPEKATRQITILQRKPKKIAGPGKTTGWIHRAALEAKGVRLLSGVEYIGVEDAGLRIRTPDGAEHLLEVDNVIVCAGQHPNRELEESVLALGKPVHIIGGAFKAAELDAKEAINQGARLAATV</sequence>